<feature type="domain" description="Anamorsin N-terminal" evidence="12">
    <location>
        <begin position="9"/>
        <end position="187"/>
    </location>
</feature>
<dbReference type="AlphaFoldDB" id="A0A1D1XL33"/>
<evidence type="ECO:0000256" key="2">
    <source>
        <dbReference type="ARBA" id="ARBA00008169"/>
    </source>
</evidence>
<dbReference type="EMBL" id="GDJX01024832">
    <property type="protein sequence ID" value="JAT43104.1"/>
    <property type="molecule type" value="Transcribed_RNA"/>
</dbReference>
<feature type="binding site" evidence="10">
    <location>
        <position position="257"/>
    </location>
    <ligand>
        <name>[2Fe-2S] cluster</name>
        <dbReference type="ChEBI" id="CHEBI:190135"/>
    </ligand>
</feature>
<keyword evidence="4 10" id="KW-0963">Cytoplasm</keyword>
<dbReference type="InterPro" id="IPR029063">
    <property type="entry name" value="SAM-dependent_MTases_sf"/>
</dbReference>
<evidence type="ECO:0000256" key="9">
    <source>
        <dbReference type="ARBA" id="ARBA00023128"/>
    </source>
</evidence>
<dbReference type="GO" id="GO:0051537">
    <property type="term" value="F:2 iron, 2 sulfur cluster binding"/>
    <property type="evidence" value="ECO:0007669"/>
    <property type="project" value="UniProtKB-UniRule"/>
</dbReference>
<evidence type="ECO:0000256" key="8">
    <source>
        <dbReference type="ARBA" id="ARBA00023014"/>
    </source>
</evidence>
<evidence type="ECO:0000256" key="3">
    <source>
        <dbReference type="ARBA" id="ARBA00022485"/>
    </source>
</evidence>
<feature type="binding site" evidence="10">
    <location>
        <position position="280"/>
    </location>
    <ligand>
        <name>[4Fe-4S] cluster</name>
        <dbReference type="ChEBI" id="CHEBI:49883"/>
    </ligand>
</feature>
<feature type="domain" description="Anamorsin C-terminal" evidence="11">
    <location>
        <begin position="272"/>
        <end position="306"/>
    </location>
</feature>
<dbReference type="GO" id="GO:0016226">
    <property type="term" value="P:iron-sulfur cluster assembly"/>
    <property type="evidence" value="ECO:0007669"/>
    <property type="project" value="UniProtKB-UniRule"/>
</dbReference>
<evidence type="ECO:0000256" key="5">
    <source>
        <dbReference type="ARBA" id="ARBA00022714"/>
    </source>
</evidence>
<feature type="short sequence motif" description="Cx2C motif 1" evidence="10">
    <location>
        <begin position="277"/>
        <end position="280"/>
    </location>
</feature>
<dbReference type="PANTHER" id="PTHR13273:SF14">
    <property type="entry name" value="ANAMORSIN"/>
    <property type="match status" value="1"/>
</dbReference>
<evidence type="ECO:0000259" key="11">
    <source>
        <dbReference type="Pfam" id="PF05093"/>
    </source>
</evidence>
<dbReference type="GO" id="GO:0046872">
    <property type="term" value="F:metal ion binding"/>
    <property type="evidence" value="ECO:0007669"/>
    <property type="project" value="UniProtKB-KW"/>
</dbReference>
<comment type="subcellular location">
    <subcellularLocation>
        <location evidence="10">Cytoplasm</location>
    </subcellularLocation>
    <subcellularLocation>
        <location evidence="10">Mitochondrion intermembrane space</location>
    </subcellularLocation>
</comment>
<feature type="binding site" evidence="10">
    <location>
        <position position="252"/>
    </location>
    <ligand>
        <name>[2Fe-2S] cluster</name>
        <dbReference type="ChEBI" id="CHEBI:190135"/>
    </ligand>
</feature>
<keyword evidence="8 10" id="KW-0411">Iron-sulfur</keyword>
<evidence type="ECO:0000313" key="13">
    <source>
        <dbReference type="EMBL" id="JAT43104.1"/>
    </source>
</evidence>
<feature type="binding site" evidence="10">
    <location>
        <position position="243"/>
    </location>
    <ligand>
        <name>[2Fe-2S] cluster</name>
        <dbReference type="ChEBI" id="CHEBI:190135"/>
    </ligand>
</feature>
<feature type="short sequence motif" description="Cx2C motif 2" evidence="10">
    <location>
        <begin position="288"/>
        <end position="291"/>
    </location>
</feature>
<comment type="domain">
    <text evidence="10">The twin Cx2C motifs are involved in the recognition by the mitochondrial MIA40-ERV1 disulfide relay system. The formation of 2 disulfide bonds in the Cx2C motifs through dithiol/disulfide exchange reactions effectively traps the protein in the mitochondrial intermembrane space.</text>
</comment>
<dbReference type="GO" id="GO:0009055">
    <property type="term" value="F:electron transfer activity"/>
    <property type="evidence" value="ECO:0007669"/>
    <property type="project" value="UniProtKB-UniRule"/>
</dbReference>
<dbReference type="InterPro" id="IPR046408">
    <property type="entry name" value="CIAPIN1"/>
</dbReference>
<comment type="caution">
    <text evidence="10">Lacks conserved residue(s) required for the propagation of feature annotation.</text>
</comment>
<dbReference type="Pfam" id="PF20922">
    <property type="entry name" value="Anamorsin_N"/>
    <property type="match status" value="1"/>
</dbReference>
<organism evidence="13">
    <name type="scientific">Anthurium amnicola</name>
    <dbReference type="NCBI Taxonomy" id="1678845"/>
    <lineage>
        <taxon>Eukaryota</taxon>
        <taxon>Viridiplantae</taxon>
        <taxon>Streptophyta</taxon>
        <taxon>Embryophyta</taxon>
        <taxon>Tracheophyta</taxon>
        <taxon>Spermatophyta</taxon>
        <taxon>Magnoliopsida</taxon>
        <taxon>Liliopsida</taxon>
        <taxon>Araceae</taxon>
        <taxon>Pothoideae</taxon>
        <taxon>Potheae</taxon>
        <taxon>Anthurium</taxon>
    </lineage>
</organism>
<feature type="domain" description="Anamorsin C-terminal" evidence="11">
    <location>
        <begin position="239"/>
        <end position="269"/>
    </location>
</feature>
<keyword evidence="6 10" id="KW-0479">Metal-binding</keyword>
<comment type="cofactor">
    <cofactor evidence="1 10">
        <name>[4Fe-4S] cluster</name>
        <dbReference type="ChEBI" id="CHEBI:49883"/>
    </cofactor>
</comment>
<keyword evidence="9 10" id="KW-0496">Mitochondrion</keyword>
<evidence type="ECO:0000256" key="7">
    <source>
        <dbReference type="ARBA" id="ARBA00023004"/>
    </source>
</evidence>
<dbReference type="HAMAP" id="MF_03115">
    <property type="entry name" value="Anamorsin"/>
    <property type="match status" value="1"/>
</dbReference>
<evidence type="ECO:0000256" key="10">
    <source>
        <dbReference type="HAMAP-Rule" id="MF_03115"/>
    </source>
</evidence>
<sequence>MSFTQVLPGSKVLLINTTHSEPSQINDVKEHLMQQVTENGLVVAETLDRVIHGDLPNSTYNYICINYSSSLAFAHDTTTLSKLVSILVPGGTLYIKEPVLLDSGSSTDIPIVRTTKDLVSELKLAGFVDLEIRGATKVEINDLANTVEQVWGIKDENKKQELVQSLYGQLNVVEVIAKKPSYEIGASFALPFSKKVTSSNNTVNKASIWSLSADDEELENEDELLDENDLIKPDKSTLTQPDCETNGKRKACKNCSCGLAEELEKESKSAPKPTSSCGNCYLGDAFRCSTCPYLGMPAFAPGEKVVLGGNMMQDDIEV</sequence>
<dbReference type="GO" id="GO:0005758">
    <property type="term" value="C:mitochondrial intermembrane space"/>
    <property type="evidence" value="ECO:0007669"/>
    <property type="project" value="UniProtKB-SubCell"/>
</dbReference>
<name>A0A1D1XL33_9ARAE</name>
<comment type="similarity">
    <text evidence="2 10">Belongs to the anamorsin family.</text>
</comment>
<dbReference type="GO" id="GO:0051539">
    <property type="term" value="F:4 iron, 4 sulfur cluster binding"/>
    <property type="evidence" value="ECO:0007669"/>
    <property type="project" value="UniProtKB-KW"/>
</dbReference>
<feature type="region of interest" description="Fe-S binding site B" evidence="10">
    <location>
        <begin position="277"/>
        <end position="291"/>
    </location>
</feature>
<keyword evidence="3 10" id="KW-0004">4Fe-4S</keyword>
<evidence type="ECO:0000256" key="1">
    <source>
        <dbReference type="ARBA" id="ARBA00001966"/>
    </source>
</evidence>
<gene>
    <name evidence="13" type="primary">Ciapin1_1</name>
    <name evidence="13" type="ORF">g.14431</name>
</gene>
<keyword evidence="7 10" id="KW-0408">Iron</keyword>
<feature type="binding site" evidence="10">
    <location>
        <position position="288"/>
    </location>
    <ligand>
        <name>[4Fe-4S] cluster</name>
        <dbReference type="ChEBI" id="CHEBI:49883"/>
    </ligand>
</feature>
<evidence type="ECO:0000256" key="4">
    <source>
        <dbReference type="ARBA" id="ARBA00022490"/>
    </source>
</evidence>
<evidence type="ECO:0000259" key="12">
    <source>
        <dbReference type="Pfam" id="PF20922"/>
    </source>
</evidence>
<dbReference type="PANTHER" id="PTHR13273">
    <property type="entry name" value="ANAMORSIN"/>
    <property type="match status" value="1"/>
</dbReference>
<reference evidence="13" key="1">
    <citation type="submission" date="2015-07" db="EMBL/GenBank/DDBJ databases">
        <title>Transcriptome Assembly of Anthurium amnicola.</title>
        <authorList>
            <person name="Suzuki J."/>
        </authorList>
    </citation>
    <scope>NUCLEOTIDE SEQUENCE</scope>
</reference>
<dbReference type="Gene3D" id="3.40.50.150">
    <property type="entry name" value="Vaccinia Virus protein VP39"/>
    <property type="match status" value="1"/>
</dbReference>
<feature type="binding site" evidence="10">
    <location>
        <position position="291"/>
    </location>
    <ligand>
        <name>[4Fe-4S] cluster</name>
        <dbReference type="ChEBI" id="CHEBI:49883"/>
    </ligand>
</feature>
<comment type="domain">
    <text evidence="10">The C-terminal domain binds 2 Fe-S clusters but is otherwise mostly in an intrinsically disordered conformation.</text>
</comment>
<accession>A0A1D1XL33</accession>
<dbReference type="Pfam" id="PF05093">
    <property type="entry name" value="CIAPIN1"/>
    <property type="match status" value="2"/>
</dbReference>
<comment type="cofactor">
    <cofactor evidence="10">
        <name>[2Fe-2S] cluster</name>
        <dbReference type="ChEBI" id="CHEBI:190135"/>
    </cofactor>
</comment>
<comment type="domain">
    <text evidence="10">The N-terminal domain has structural similarity with S-adenosyl-L-methionine-dependent methyltransferases, but does not bind S-adenosyl-L-methionine. It is required for correct assembly of the 2 Fe-S clusters.</text>
</comment>
<keyword evidence="5 10" id="KW-0001">2Fe-2S</keyword>
<proteinExistence type="inferred from homology"/>
<dbReference type="InterPro" id="IPR049011">
    <property type="entry name" value="Anamorsin_N_metazoan"/>
</dbReference>
<comment type="subunit">
    <text evidence="10">Monomer.</text>
</comment>
<protein>
    <recommendedName>
        <fullName evidence="10">Anamorsin homolog</fullName>
    </recommendedName>
    <alternativeName>
        <fullName evidence="10">Fe-S cluster assembly protein DRE2 homolog</fullName>
    </alternativeName>
</protein>
<dbReference type="InterPro" id="IPR007785">
    <property type="entry name" value="Anamorsin"/>
</dbReference>
<evidence type="ECO:0000256" key="6">
    <source>
        <dbReference type="ARBA" id="ARBA00022723"/>
    </source>
</evidence>
<feature type="binding site" evidence="10">
    <location>
        <position position="277"/>
    </location>
    <ligand>
        <name>[4Fe-4S] cluster</name>
        <dbReference type="ChEBI" id="CHEBI:49883"/>
    </ligand>
</feature>
<comment type="function">
    <text evidence="10">Component of the cytosolic iron-sulfur (Fe-S) protein assembly (CIA) machinery. Required for the maturation of extramitochondrial Fe-S proteins. Part of an electron transfer chain functioning in an early step of cytosolic Fe-S biogenesis, facilitating the de novo assembly of a [4Fe-4S] cluster on the cytosolic Fe-S scaffold complex. Electrons are transferred from NADPH via a FAD- and FMN-containing diflavin oxidoreductase. Together with the diflavin oxidoreductase, also required for the assembly of the diferric tyrosyl radical cofactor of ribonucleotide reductase (RNR), probably by providing electrons for reduction during radical cofactor maturation in the catalytic small subunit.</text>
</comment>
<feature type="binding site" evidence="10">
    <location>
        <position position="255"/>
    </location>
    <ligand>
        <name>[2Fe-2S] cluster</name>
        <dbReference type="ChEBI" id="CHEBI:190135"/>
    </ligand>
</feature>